<evidence type="ECO:0000259" key="3">
    <source>
        <dbReference type="Pfam" id="PF15508"/>
    </source>
</evidence>
<dbReference type="OrthoDB" id="5273684at2759"/>
<feature type="domain" description="Acid ceramidase N-terminal" evidence="3">
    <location>
        <begin position="49"/>
        <end position="104"/>
    </location>
</feature>
<evidence type="ECO:0000313" key="4">
    <source>
        <dbReference type="EMBL" id="KAF2646865.1"/>
    </source>
</evidence>
<evidence type="ECO:0000256" key="1">
    <source>
        <dbReference type="ARBA" id="ARBA00011891"/>
    </source>
</evidence>
<feature type="compositionally biased region" description="Polar residues" evidence="2">
    <location>
        <begin position="1"/>
        <end position="12"/>
    </location>
</feature>
<accession>A0A6A6SG35</accession>
<reference evidence="4" key="1">
    <citation type="journal article" date="2020" name="Stud. Mycol.">
        <title>101 Dothideomycetes genomes: a test case for predicting lifestyles and emergence of pathogens.</title>
        <authorList>
            <person name="Haridas S."/>
            <person name="Albert R."/>
            <person name="Binder M."/>
            <person name="Bloem J."/>
            <person name="Labutti K."/>
            <person name="Salamov A."/>
            <person name="Andreopoulos B."/>
            <person name="Baker S."/>
            <person name="Barry K."/>
            <person name="Bills G."/>
            <person name="Bluhm B."/>
            <person name="Cannon C."/>
            <person name="Castanera R."/>
            <person name="Culley D."/>
            <person name="Daum C."/>
            <person name="Ezra D."/>
            <person name="Gonzalez J."/>
            <person name="Henrissat B."/>
            <person name="Kuo A."/>
            <person name="Liang C."/>
            <person name="Lipzen A."/>
            <person name="Lutzoni F."/>
            <person name="Magnuson J."/>
            <person name="Mondo S."/>
            <person name="Nolan M."/>
            <person name="Ohm R."/>
            <person name="Pangilinan J."/>
            <person name="Park H.-J."/>
            <person name="Ramirez L."/>
            <person name="Alfaro M."/>
            <person name="Sun H."/>
            <person name="Tritt A."/>
            <person name="Yoshinaga Y."/>
            <person name="Zwiers L.-H."/>
            <person name="Turgeon B."/>
            <person name="Goodwin S."/>
            <person name="Spatafora J."/>
            <person name="Crous P."/>
            <person name="Grigoriev I."/>
        </authorList>
    </citation>
    <scope>NUCLEOTIDE SEQUENCE</scope>
    <source>
        <strain evidence="4">CBS 473.64</strain>
    </source>
</reference>
<dbReference type="EMBL" id="MU006776">
    <property type="protein sequence ID" value="KAF2646865.1"/>
    <property type="molecule type" value="Genomic_DNA"/>
</dbReference>
<dbReference type="GO" id="GO:0017040">
    <property type="term" value="F:N-acylsphingosine amidohydrolase activity"/>
    <property type="evidence" value="ECO:0007669"/>
    <property type="project" value="UniProtKB-EC"/>
</dbReference>
<dbReference type="Pfam" id="PF15508">
    <property type="entry name" value="NAAA-beta"/>
    <property type="match status" value="1"/>
</dbReference>
<keyword evidence="5" id="KW-1185">Reference proteome</keyword>
<dbReference type="InterPro" id="IPR029130">
    <property type="entry name" value="Acid_ceramidase_N"/>
</dbReference>
<dbReference type="EC" id="3.5.1.23" evidence="1"/>
<protein>
    <recommendedName>
        <fullName evidence="1">ceramidase</fullName>
        <ecNumber evidence="1">3.5.1.23</ecNumber>
    </recommendedName>
</protein>
<dbReference type="PANTHER" id="PTHR28583:SF1">
    <property type="entry name" value="ACID CERAMIDASE"/>
    <property type="match status" value="1"/>
</dbReference>
<dbReference type="PANTHER" id="PTHR28583">
    <property type="entry name" value="ACID AMIDASE"/>
    <property type="match status" value="1"/>
</dbReference>
<sequence>MPPSTRSKSFQASAADIRMNKLPPEPDQDDHTSKDQGIYRVLGYGKPKRLPVYTIDLSLPPENRYVEVAAKHQTDLKRLTSTLDELLEQLRIPKKMFHVLAWIFLRRLYSEEHTRELRGIQETIGLPMYLLIAYNVLLDLLMGCTSGGILVNDTCTMRKPRMMHFRTLDWEMPELRDLLAVFKFVDKPGGEVIATTVGYVGFVGVLTGVRKNLSLSLNFRPYHNDDTSKWANLKFYFHLLLVLLGFRPSIPSHLRDFLLPRTQPADPANAHGTMYKPAMTILARPSHNLSDIAHDFPSVPTTAAYLTFCSGTRTIVLEKDHVTAKILSSTDFLTVTNHDISDEITHSTEDAQKSLTEHAQQHSLPPGMDEIIAESLGRKNCLQQRWENYCTISWNSMQSWKYDDRVVVSVALLRAWMHDTVVGPRTHFLTIMDPETGTLEDVVGYRDPNEEKRLAREMRRRWEEWAGP</sequence>
<name>A0A6A6SG35_9PLEO</name>
<evidence type="ECO:0000313" key="5">
    <source>
        <dbReference type="Proteomes" id="UP000799753"/>
    </source>
</evidence>
<evidence type="ECO:0000256" key="2">
    <source>
        <dbReference type="SAM" id="MobiDB-lite"/>
    </source>
</evidence>
<gene>
    <name evidence="4" type="ORF">P280DRAFT_465014</name>
</gene>
<organism evidence="4 5">
    <name type="scientific">Massarina eburnea CBS 473.64</name>
    <dbReference type="NCBI Taxonomy" id="1395130"/>
    <lineage>
        <taxon>Eukaryota</taxon>
        <taxon>Fungi</taxon>
        <taxon>Dikarya</taxon>
        <taxon>Ascomycota</taxon>
        <taxon>Pezizomycotina</taxon>
        <taxon>Dothideomycetes</taxon>
        <taxon>Pleosporomycetidae</taxon>
        <taxon>Pleosporales</taxon>
        <taxon>Massarineae</taxon>
        <taxon>Massarinaceae</taxon>
        <taxon>Massarina</taxon>
    </lineage>
</organism>
<dbReference type="AlphaFoldDB" id="A0A6A6SG35"/>
<dbReference type="Proteomes" id="UP000799753">
    <property type="component" value="Unassembled WGS sequence"/>
</dbReference>
<feature type="region of interest" description="Disordered" evidence="2">
    <location>
        <begin position="1"/>
        <end position="35"/>
    </location>
</feature>
<proteinExistence type="predicted"/>